<dbReference type="PANTHER" id="PTHR33138">
    <property type="entry name" value="OS01G0690200 PROTEIN"/>
    <property type="match status" value="1"/>
</dbReference>
<reference evidence="7" key="2">
    <citation type="submission" date="2013-04" db="UniProtKB">
        <authorList>
            <consortium name="EnsemblPlants"/>
        </authorList>
    </citation>
    <scope>IDENTIFICATION</scope>
</reference>
<organism evidence="7">
    <name type="scientific">Oryza brachyantha</name>
    <name type="common">malo sina</name>
    <dbReference type="NCBI Taxonomy" id="4533"/>
    <lineage>
        <taxon>Eukaryota</taxon>
        <taxon>Viridiplantae</taxon>
        <taxon>Streptophyta</taxon>
        <taxon>Embryophyta</taxon>
        <taxon>Tracheophyta</taxon>
        <taxon>Spermatophyta</taxon>
        <taxon>Magnoliopsida</taxon>
        <taxon>Liliopsida</taxon>
        <taxon>Poales</taxon>
        <taxon>Poaceae</taxon>
        <taxon>BOP clade</taxon>
        <taxon>Oryzoideae</taxon>
        <taxon>Oryzeae</taxon>
        <taxon>Oryzinae</taxon>
        <taxon>Oryza</taxon>
    </lineage>
</organism>
<dbReference type="Pfam" id="PF13947">
    <property type="entry name" value="GUB_WAK_bind"/>
    <property type="match status" value="1"/>
</dbReference>
<keyword evidence="8" id="KW-1185">Reference proteome</keyword>
<proteinExistence type="predicted"/>
<sequence>MSSTLLFFPLLTSLLLLGDLADAVCEPAICGELTVRYPFWLGGPDLSRSSSPATSSCGHPAFEVWCSNDGVASLKGSQILVLTIDYTDSSFITSHKRVAEGSDGVCRTDFNISSSLALSPFTISSRNRAICFLYGCNGTEPPEVDTLVNATSGCGKPIYAYLGGSYDRDKPPAIQAGNCTYSYLPVLGSEAPANLTPATNYSMLFKDGFVLEWPKNGFGDCDACNASGGQCRYNNDSAAFACLCADGKTRGPKCTGEYTHQLAWLFHSAPFNKLTTVLARCNR</sequence>
<feature type="chain" id="PRO_5003772064" description="Wall-associated receptor kinase galacturonan-binding domain-containing protein" evidence="4">
    <location>
        <begin position="24"/>
        <end position="283"/>
    </location>
</feature>
<evidence type="ECO:0000313" key="8">
    <source>
        <dbReference type="Proteomes" id="UP000006038"/>
    </source>
</evidence>
<evidence type="ECO:0000256" key="2">
    <source>
        <dbReference type="ARBA" id="ARBA00022729"/>
    </source>
</evidence>
<evidence type="ECO:0000256" key="3">
    <source>
        <dbReference type="ARBA" id="ARBA00023180"/>
    </source>
</evidence>
<dbReference type="Gramene" id="OB01G12290.1">
    <property type="protein sequence ID" value="OB01G12290.1"/>
    <property type="gene ID" value="OB01G12290"/>
</dbReference>
<accession>J3KW73</accession>
<feature type="signal peptide" evidence="4">
    <location>
        <begin position="1"/>
        <end position="23"/>
    </location>
</feature>
<keyword evidence="2 4" id="KW-0732">Signal</keyword>
<dbReference type="eggNOG" id="KOG1187">
    <property type="taxonomic scope" value="Eukaryota"/>
</dbReference>
<dbReference type="GO" id="GO:0030247">
    <property type="term" value="F:polysaccharide binding"/>
    <property type="evidence" value="ECO:0007669"/>
    <property type="project" value="InterPro"/>
</dbReference>
<dbReference type="Pfam" id="PF14380">
    <property type="entry name" value="WAK_assoc"/>
    <property type="match status" value="1"/>
</dbReference>
<dbReference type="AlphaFoldDB" id="J3KW73"/>
<dbReference type="InterPro" id="IPR025287">
    <property type="entry name" value="WAK_GUB"/>
</dbReference>
<evidence type="ECO:0000259" key="5">
    <source>
        <dbReference type="Pfam" id="PF13947"/>
    </source>
</evidence>
<name>J3KW73_ORYBR</name>
<evidence type="ECO:0000256" key="1">
    <source>
        <dbReference type="ARBA" id="ARBA00004167"/>
    </source>
</evidence>
<protein>
    <recommendedName>
        <fullName evidence="9">Wall-associated receptor kinase galacturonan-binding domain-containing protein</fullName>
    </recommendedName>
</protein>
<evidence type="ECO:0008006" key="9">
    <source>
        <dbReference type="Google" id="ProtNLM"/>
    </source>
</evidence>
<feature type="domain" description="Wall-associated receptor kinase galacturonan-binding" evidence="5">
    <location>
        <begin position="25"/>
        <end position="91"/>
    </location>
</feature>
<dbReference type="GO" id="GO:0016020">
    <property type="term" value="C:membrane"/>
    <property type="evidence" value="ECO:0007669"/>
    <property type="project" value="UniProtKB-SubCell"/>
</dbReference>
<comment type="subcellular location">
    <subcellularLocation>
        <location evidence="1">Membrane</location>
        <topology evidence="1">Single-pass membrane protein</topology>
    </subcellularLocation>
</comment>
<reference evidence="7" key="1">
    <citation type="journal article" date="2013" name="Nat. Commun.">
        <title>Whole-genome sequencing of Oryza brachyantha reveals mechanisms underlying Oryza genome evolution.</title>
        <authorList>
            <person name="Chen J."/>
            <person name="Huang Q."/>
            <person name="Gao D."/>
            <person name="Wang J."/>
            <person name="Lang Y."/>
            <person name="Liu T."/>
            <person name="Li B."/>
            <person name="Bai Z."/>
            <person name="Luis Goicoechea J."/>
            <person name="Liang C."/>
            <person name="Chen C."/>
            <person name="Zhang W."/>
            <person name="Sun S."/>
            <person name="Liao Y."/>
            <person name="Zhang X."/>
            <person name="Yang L."/>
            <person name="Song C."/>
            <person name="Wang M."/>
            <person name="Shi J."/>
            <person name="Liu G."/>
            <person name="Liu J."/>
            <person name="Zhou H."/>
            <person name="Zhou W."/>
            <person name="Yu Q."/>
            <person name="An N."/>
            <person name="Chen Y."/>
            <person name="Cai Q."/>
            <person name="Wang B."/>
            <person name="Liu B."/>
            <person name="Min J."/>
            <person name="Huang Y."/>
            <person name="Wu H."/>
            <person name="Li Z."/>
            <person name="Zhang Y."/>
            <person name="Yin Y."/>
            <person name="Song W."/>
            <person name="Jiang J."/>
            <person name="Jackson S.A."/>
            <person name="Wing R.A."/>
            <person name="Wang J."/>
            <person name="Chen M."/>
        </authorList>
    </citation>
    <scope>NUCLEOTIDE SEQUENCE [LARGE SCALE GENOMIC DNA]</scope>
    <source>
        <strain evidence="7">cv. IRGC 101232</strain>
    </source>
</reference>
<feature type="domain" description="Wall-associated receptor kinase C-terminal" evidence="6">
    <location>
        <begin position="176"/>
        <end position="247"/>
    </location>
</feature>
<dbReference type="HOGENOM" id="CLU_000288_38_1_1"/>
<dbReference type="EnsemblPlants" id="OB01G12290.1">
    <property type="protein sequence ID" value="OB01G12290.1"/>
    <property type="gene ID" value="OB01G12290"/>
</dbReference>
<dbReference type="InterPro" id="IPR032872">
    <property type="entry name" value="WAK_assoc_C"/>
</dbReference>
<dbReference type="STRING" id="4533.J3KW73"/>
<evidence type="ECO:0000259" key="6">
    <source>
        <dbReference type="Pfam" id="PF14380"/>
    </source>
</evidence>
<keyword evidence="3" id="KW-0325">Glycoprotein</keyword>
<dbReference type="OMA" id="TVANYTR"/>
<dbReference type="Proteomes" id="UP000006038">
    <property type="component" value="Chromosome 1"/>
</dbReference>
<dbReference type="PANTHER" id="PTHR33138:SF24">
    <property type="entry name" value="WALL-ASSOCIATED RECEPTOR KINASE GALACTURONAN-BINDING DOMAIN-CONTAINING PROTEIN"/>
    <property type="match status" value="1"/>
</dbReference>
<evidence type="ECO:0000313" key="7">
    <source>
        <dbReference type="EnsemblPlants" id="OB01G12290.1"/>
    </source>
</evidence>
<evidence type="ECO:0000256" key="4">
    <source>
        <dbReference type="SAM" id="SignalP"/>
    </source>
</evidence>